<dbReference type="Gene3D" id="3.40.50.2020">
    <property type="match status" value="1"/>
</dbReference>
<evidence type="ECO:0000259" key="1">
    <source>
        <dbReference type="Pfam" id="PF13360"/>
    </source>
</evidence>
<dbReference type="GO" id="GO:0016757">
    <property type="term" value="F:glycosyltransferase activity"/>
    <property type="evidence" value="ECO:0007669"/>
    <property type="project" value="UniProtKB-KW"/>
</dbReference>
<proteinExistence type="predicted"/>
<protein>
    <submittedName>
        <fullName evidence="2">Outer membrane protein assembly factor BamB/orotate phosphoribosyltransferase</fullName>
    </submittedName>
</protein>
<dbReference type="Gene3D" id="2.130.10.10">
    <property type="entry name" value="YVTN repeat-like/Quinoprotein amine dehydrogenase"/>
    <property type="match status" value="1"/>
</dbReference>
<dbReference type="PANTHER" id="PTHR34512:SF30">
    <property type="entry name" value="OUTER MEMBRANE PROTEIN ASSEMBLY FACTOR BAMB"/>
    <property type="match status" value="1"/>
</dbReference>
<evidence type="ECO:0000313" key="3">
    <source>
        <dbReference type="Proteomes" id="UP001229486"/>
    </source>
</evidence>
<dbReference type="SUPFAM" id="SSF53271">
    <property type="entry name" value="PRTase-like"/>
    <property type="match status" value="1"/>
</dbReference>
<dbReference type="CDD" id="cd06223">
    <property type="entry name" value="PRTases_typeI"/>
    <property type="match status" value="1"/>
</dbReference>
<sequence length="550" mass="62023">MDEASALRGLPEWEELRRQIVERAIHFNDALRFDFRELLSDAHYMRMAGRLMWRSIKHFDPDVLIGPGMGAAPLLFSIAHAALDDGCRLHTLMVRDQRKGHNRRRWVEGRRQPDHSRAVVVDDFMEGGSAISLVDTALEADGHVVDIRAAMVFFDMWQPLGSRQLSMHRFPVVSLFRRHDIGLTRDCFDAQPPAMKGSYPPFIEAPLWHRFDLNANRQHVYKSSPVIADGAVFVADDSSRVWRHNAACGDIEWSHESLQQSAKGIVQRLQYADGSVVFGSYDGTITRLNAADGRVCWRWRQDSSIHATPELDLARGRVFINTEQWNDGAPCGHLQAIDWKTGRQLWRYPLSYWPPATVAYGPEFNVVIAPCNDLTVSCVDADTGVLRWRIRTSGLIRGRPAISGNRVLWAAEDGVLSCIDIPSGEVLWERRYGRPLAHQFLLVRAGCAFVLDGKWHLLVFDIQSGALRWLSRLRSPGCGSPIEYGRYLVVLSRGGELAVFDPVKEIKVWESAIGGQYYQPPALSEGLLAAASNDEGLKVFSISPFYEQHQ</sequence>
<keyword evidence="2" id="KW-0328">Glycosyltransferase</keyword>
<name>A0AB73IN41_9BURK</name>
<dbReference type="PANTHER" id="PTHR34512">
    <property type="entry name" value="CELL SURFACE PROTEIN"/>
    <property type="match status" value="1"/>
</dbReference>
<feature type="domain" description="Pyrrolo-quinoline quinone repeat" evidence="1">
    <location>
        <begin position="332"/>
        <end position="480"/>
    </location>
</feature>
<comment type="caution">
    <text evidence="2">The sequence shown here is derived from an EMBL/GenBank/DDBJ whole genome shotgun (WGS) entry which is preliminary data.</text>
</comment>
<evidence type="ECO:0000313" key="2">
    <source>
        <dbReference type="EMBL" id="MDP9651433.1"/>
    </source>
</evidence>
<keyword evidence="2" id="KW-0808">Transferase</keyword>
<dbReference type="InterPro" id="IPR011047">
    <property type="entry name" value="Quinoprotein_ADH-like_sf"/>
</dbReference>
<dbReference type="AlphaFoldDB" id="A0AB73IN41"/>
<dbReference type="InterPro" id="IPR029057">
    <property type="entry name" value="PRTase-like"/>
</dbReference>
<organism evidence="2 3">
    <name type="scientific">Paraburkholderia caledonica</name>
    <dbReference type="NCBI Taxonomy" id="134536"/>
    <lineage>
        <taxon>Bacteria</taxon>
        <taxon>Pseudomonadati</taxon>
        <taxon>Pseudomonadota</taxon>
        <taxon>Betaproteobacteria</taxon>
        <taxon>Burkholderiales</taxon>
        <taxon>Burkholderiaceae</taxon>
        <taxon>Paraburkholderia</taxon>
    </lineage>
</organism>
<dbReference type="EMBL" id="JAURTK010000020">
    <property type="protein sequence ID" value="MDP9651433.1"/>
    <property type="molecule type" value="Genomic_DNA"/>
</dbReference>
<dbReference type="Pfam" id="PF13360">
    <property type="entry name" value="PQQ_2"/>
    <property type="match status" value="1"/>
</dbReference>
<dbReference type="InterPro" id="IPR000836">
    <property type="entry name" value="PRTase_dom"/>
</dbReference>
<accession>A0AB73IN41</accession>
<dbReference type="InterPro" id="IPR015943">
    <property type="entry name" value="WD40/YVTN_repeat-like_dom_sf"/>
</dbReference>
<dbReference type="InterPro" id="IPR002372">
    <property type="entry name" value="PQQ_rpt_dom"/>
</dbReference>
<dbReference type="Proteomes" id="UP001229486">
    <property type="component" value="Unassembled WGS sequence"/>
</dbReference>
<dbReference type="InterPro" id="IPR018391">
    <property type="entry name" value="PQQ_b-propeller_rpt"/>
</dbReference>
<dbReference type="RefSeq" id="WP_392396044.1">
    <property type="nucleotide sequence ID" value="NZ_JAURTK010000020.1"/>
</dbReference>
<reference evidence="2" key="1">
    <citation type="submission" date="2023-07" db="EMBL/GenBank/DDBJ databases">
        <title>Sorghum-associated microbial communities from plants grown in Nebraska, USA.</title>
        <authorList>
            <person name="Schachtman D."/>
        </authorList>
    </citation>
    <scope>NUCLEOTIDE SEQUENCE</scope>
    <source>
        <strain evidence="2">DS1061</strain>
    </source>
</reference>
<gene>
    <name evidence="2" type="ORF">J2793_006908</name>
</gene>
<dbReference type="SMART" id="SM00564">
    <property type="entry name" value="PQQ"/>
    <property type="match status" value="5"/>
</dbReference>
<dbReference type="SUPFAM" id="SSF50998">
    <property type="entry name" value="Quinoprotein alcohol dehydrogenase-like"/>
    <property type="match status" value="1"/>
</dbReference>